<keyword evidence="3 6" id="KW-0812">Transmembrane</keyword>
<dbReference type="SUPFAM" id="SSF103481">
    <property type="entry name" value="Multidrug resistance efflux transporter EmrE"/>
    <property type="match status" value="2"/>
</dbReference>
<name>A0A316FYK6_9GAMM</name>
<dbReference type="RefSeq" id="WP_109761807.1">
    <property type="nucleotide sequence ID" value="NZ_QGGU01000002.1"/>
</dbReference>
<comment type="similarity">
    <text evidence="2">Belongs to the EamA transporter family.</text>
</comment>
<reference evidence="8 9" key="1">
    <citation type="submission" date="2018-05" db="EMBL/GenBank/DDBJ databases">
        <title>Genomic Encyclopedia of Type Strains, Phase IV (KMG-IV): sequencing the most valuable type-strain genomes for metagenomic binning, comparative biology and taxonomic classification.</title>
        <authorList>
            <person name="Goeker M."/>
        </authorList>
    </citation>
    <scope>NUCLEOTIDE SEQUENCE [LARGE SCALE GENOMIC DNA]</scope>
    <source>
        <strain evidence="8 9">DSM 25350</strain>
    </source>
</reference>
<feature type="transmembrane region" description="Helical" evidence="6">
    <location>
        <begin position="118"/>
        <end position="136"/>
    </location>
</feature>
<dbReference type="InterPro" id="IPR037185">
    <property type="entry name" value="EmrE-like"/>
</dbReference>
<feature type="domain" description="EamA" evidence="7">
    <location>
        <begin position="150"/>
        <end position="286"/>
    </location>
</feature>
<dbReference type="Proteomes" id="UP000245790">
    <property type="component" value="Unassembled WGS sequence"/>
</dbReference>
<sequence>MKNTLLYLTTVLIWGTTWFAIEFQLGEVAVEISLFYRFALAAILMWGFCWWKKVPLALSLRNHSFIFLLGLLNFSMNYLVLYWAQNYLTSAMTSIAFSTLLLMNIVNTRIFFGKPIAGRIIIGALLGIIGIIALFWQDLQDFNISSTAIIGLMLTLFGTFLASLGNMVSVRNTANKISVIQGNTWGMLYGTIALLIYALINGSEFTFASQTSYWVSLLYLSLFGTVFAFACYFMLFQNIGPEKASYVIVLFPLVAVVFSTLYEGFVWHQSTILGFILVLSGNAIVLTPFEKILRLIKPVAKVDSSPHQP</sequence>
<dbReference type="InterPro" id="IPR000620">
    <property type="entry name" value="EamA_dom"/>
</dbReference>
<organism evidence="8 9">
    <name type="scientific">Pleionea mediterranea</name>
    <dbReference type="NCBI Taxonomy" id="523701"/>
    <lineage>
        <taxon>Bacteria</taxon>
        <taxon>Pseudomonadati</taxon>
        <taxon>Pseudomonadota</taxon>
        <taxon>Gammaproteobacteria</taxon>
        <taxon>Oceanospirillales</taxon>
        <taxon>Pleioneaceae</taxon>
        <taxon>Pleionea</taxon>
    </lineage>
</organism>
<feature type="domain" description="EamA" evidence="7">
    <location>
        <begin position="5"/>
        <end position="135"/>
    </location>
</feature>
<feature type="transmembrane region" description="Helical" evidence="6">
    <location>
        <begin position="247"/>
        <end position="265"/>
    </location>
</feature>
<feature type="transmembrane region" description="Helical" evidence="6">
    <location>
        <begin position="148"/>
        <end position="170"/>
    </location>
</feature>
<feature type="transmembrane region" description="Helical" evidence="6">
    <location>
        <begin position="271"/>
        <end position="289"/>
    </location>
</feature>
<feature type="transmembrane region" description="Helical" evidence="6">
    <location>
        <begin position="87"/>
        <end position="106"/>
    </location>
</feature>
<gene>
    <name evidence="8" type="ORF">C8D97_102130</name>
</gene>
<comment type="caution">
    <text evidence="8">The sequence shown here is derived from an EMBL/GenBank/DDBJ whole genome shotgun (WGS) entry which is preliminary data.</text>
</comment>
<evidence type="ECO:0000313" key="8">
    <source>
        <dbReference type="EMBL" id="PWK53741.1"/>
    </source>
</evidence>
<evidence type="ECO:0000256" key="6">
    <source>
        <dbReference type="SAM" id="Phobius"/>
    </source>
</evidence>
<protein>
    <submittedName>
        <fullName evidence="8">EamA-like transporter family protein</fullName>
    </submittedName>
</protein>
<feature type="transmembrane region" description="Helical" evidence="6">
    <location>
        <begin position="212"/>
        <end position="235"/>
    </location>
</feature>
<evidence type="ECO:0000259" key="7">
    <source>
        <dbReference type="Pfam" id="PF00892"/>
    </source>
</evidence>
<dbReference type="OrthoDB" id="2352272at2"/>
<evidence type="ECO:0000256" key="5">
    <source>
        <dbReference type="ARBA" id="ARBA00023136"/>
    </source>
</evidence>
<evidence type="ECO:0000256" key="4">
    <source>
        <dbReference type="ARBA" id="ARBA00022989"/>
    </source>
</evidence>
<dbReference type="EMBL" id="QGGU01000002">
    <property type="protein sequence ID" value="PWK53741.1"/>
    <property type="molecule type" value="Genomic_DNA"/>
</dbReference>
<keyword evidence="5 6" id="KW-0472">Membrane</keyword>
<evidence type="ECO:0000313" key="9">
    <source>
        <dbReference type="Proteomes" id="UP000245790"/>
    </source>
</evidence>
<dbReference type="AlphaFoldDB" id="A0A316FYK6"/>
<accession>A0A316FYK6</accession>
<keyword evidence="9" id="KW-1185">Reference proteome</keyword>
<evidence type="ECO:0000256" key="2">
    <source>
        <dbReference type="ARBA" id="ARBA00007362"/>
    </source>
</evidence>
<feature type="transmembrane region" description="Helical" evidence="6">
    <location>
        <begin position="63"/>
        <end position="81"/>
    </location>
</feature>
<dbReference type="InterPro" id="IPR050638">
    <property type="entry name" value="AA-Vitamin_Transporters"/>
</dbReference>
<feature type="transmembrane region" description="Helical" evidence="6">
    <location>
        <begin position="35"/>
        <end position="51"/>
    </location>
</feature>
<dbReference type="PANTHER" id="PTHR32322">
    <property type="entry name" value="INNER MEMBRANE TRANSPORTER"/>
    <property type="match status" value="1"/>
</dbReference>
<dbReference type="Pfam" id="PF00892">
    <property type="entry name" value="EamA"/>
    <property type="match status" value="2"/>
</dbReference>
<dbReference type="GO" id="GO:0016020">
    <property type="term" value="C:membrane"/>
    <property type="evidence" value="ECO:0007669"/>
    <property type="project" value="UniProtKB-SubCell"/>
</dbReference>
<dbReference type="PANTHER" id="PTHR32322:SF2">
    <property type="entry name" value="EAMA DOMAIN-CONTAINING PROTEIN"/>
    <property type="match status" value="1"/>
</dbReference>
<feature type="transmembrane region" description="Helical" evidence="6">
    <location>
        <begin position="182"/>
        <end position="200"/>
    </location>
</feature>
<proteinExistence type="inferred from homology"/>
<comment type="subcellular location">
    <subcellularLocation>
        <location evidence="1">Membrane</location>
        <topology evidence="1">Multi-pass membrane protein</topology>
    </subcellularLocation>
</comment>
<keyword evidence="4 6" id="KW-1133">Transmembrane helix</keyword>
<evidence type="ECO:0000256" key="3">
    <source>
        <dbReference type="ARBA" id="ARBA00022692"/>
    </source>
</evidence>
<evidence type="ECO:0000256" key="1">
    <source>
        <dbReference type="ARBA" id="ARBA00004141"/>
    </source>
</evidence>